<gene>
    <name evidence="2" type="ordered locus">DEHA2D14234g</name>
</gene>
<name>Q6BRS3_DEBHA</name>
<dbReference type="SUPFAM" id="SSF52821">
    <property type="entry name" value="Rhodanese/Cell cycle control phosphatase"/>
    <property type="match status" value="1"/>
</dbReference>
<evidence type="ECO:0000313" key="2">
    <source>
        <dbReference type="EMBL" id="CAG87265.2"/>
    </source>
</evidence>
<dbReference type="Pfam" id="PF00581">
    <property type="entry name" value="Rhodanese"/>
    <property type="match status" value="1"/>
</dbReference>
<dbReference type="EMBL" id="CR382136">
    <property type="protein sequence ID" value="CAG87265.2"/>
    <property type="molecule type" value="Genomic_DNA"/>
</dbReference>
<organism evidence="2 3">
    <name type="scientific">Debaryomyces hansenii (strain ATCC 36239 / CBS 767 / BCRC 21394 / JCM 1990 / NBRC 0083 / IGC 2968)</name>
    <name type="common">Yeast</name>
    <name type="synonym">Torulaspora hansenii</name>
    <dbReference type="NCBI Taxonomy" id="284592"/>
    <lineage>
        <taxon>Eukaryota</taxon>
        <taxon>Fungi</taxon>
        <taxon>Dikarya</taxon>
        <taxon>Ascomycota</taxon>
        <taxon>Saccharomycotina</taxon>
        <taxon>Pichiomycetes</taxon>
        <taxon>Debaryomycetaceae</taxon>
        <taxon>Debaryomyces</taxon>
    </lineage>
</organism>
<reference evidence="2 3" key="1">
    <citation type="journal article" date="2004" name="Nature">
        <title>Genome evolution in yeasts.</title>
        <authorList>
            <consortium name="Genolevures"/>
            <person name="Dujon B."/>
            <person name="Sherman D."/>
            <person name="Fischer G."/>
            <person name="Durrens P."/>
            <person name="Casaregola S."/>
            <person name="Lafontaine I."/>
            <person name="de Montigny J."/>
            <person name="Marck C."/>
            <person name="Neuveglise C."/>
            <person name="Talla E."/>
            <person name="Goffard N."/>
            <person name="Frangeul L."/>
            <person name="Aigle M."/>
            <person name="Anthouard V."/>
            <person name="Babour A."/>
            <person name="Barbe V."/>
            <person name="Barnay S."/>
            <person name="Blanchin S."/>
            <person name="Beckerich J.M."/>
            <person name="Beyne E."/>
            <person name="Bleykasten C."/>
            <person name="Boisrame A."/>
            <person name="Boyer J."/>
            <person name="Cattolico L."/>
            <person name="Confanioleri F."/>
            <person name="de Daruvar A."/>
            <person name="Despons L."/>
            <person name="Fabre E."/>
            <person name="Fairhead C."/>
            <person name="Ferry-Dumazet H."/>
            <person name="Groppi A."/>
            <person name="Hantraye F."/>
            <person name="Hennequin C."/>
            <person name="Jauniaux N."/>
            <person name="Joyet P."/>
            <person name="Kachouri R."/>
            <person name="Kerrest A."/>
            <person name="Koszul R."/>
            <person name="Lemaire M."/>
            <person name="Lesur I."/>
            <person name="Ma L."/>
            <person name="Muller H."/>
            <person name="Nicaud J.M."/>
            <person name="Nikolski M."/>
            <person name="Oztas S."/>
            <person name="Ozier-Kalogeropoulos O."/>
            <person name="Pellenz S."/>
            <person name="Potier S."/>
            <person name="Richard G.F."/>
            <person name="Straub M.L."/>
            <person name="Suleau A."/>
            <person name="Swennene D."/>
            <person name="Tekaia F."/>
            <person name="Wesolowski-Louvel M."/>
            <person name="Westhof E."/>
            <person name="Wirth B."/>
            <person name="Zeniou-Meyer M."/>
            <person name="Zivanovic I."/>
            <person name="Bolotin-Fukuhara M."/>
            <person name="Thierry A."/>
            <person name="Bouchier C."/>
            <person name="Caudron B."/>
            <person name="Scarpelli C."/>
            <person name="Gaillardin C."/>
            <person name="Weissenbach J."/>
            <person name="Wincker P."/>
            <person name="Souciet J.L."/>
        </authorList>
    </citation>
    <scope>NUCLEOTIDE SEQUENCE [LARGE SCALE GENOMIC DNA]</scope>
    <source>
        <strain evidence="3">ATCC 36239 / CBS 767 / BCRC 21394 / JCM 1990 / NBRC 0083 / IGC 2968</strain>
    </source>
</reference>
<dbReference type="GeneID" id="2900912"/>
<dbReference type="InterPro" id="IPR036873">
    <property type="entry name" value="Rhodanese-like_dom_sf"/>
</dbReference>
<dbReference type="KEGG" id="dha:DEHA2D14234g"/>
<evidence type="ECO:0000313" key="3">
    <source>
        <dbReference type="Proteomes" id="UP000000599"/>
    </source>
</evidence>
<feature type="domain" description="Rhodanese" evidence="1">
    <location>
        <begin position="38"/>
        <end position="142"/>
    </location>
</feature>
<dbReference type="Gene3D" id="3.40.250.10">
    <property type="entry name" value="Rhodanese-like domain"/>
    <property type="match status" value="1"/>
</dbReference>
<dbReference type="HOGENOM" id="CLU_107716_0_0_1"/>
<dbReference type="InterPro" id="IPR001763">
    <property type="entry name" value="Rhodanese-like_dom"/>
</dbReference>
<protein>
    <submittedName>
        <fullName evidence="2">DEHA2D14234p</fullName>
    </submittedName>
</protein>
<keyword evidence="3" id="KW-1185">Reference proteome</keyword>
<accession>Q6BRS3</accession>
<dbReference type="STRING" id="284592.Q6BRS3"/>
<dbReference type="eggNOG" id="ENOG502S328">
    <property type="taxonomic scope" value="Eukaryota"/>
</dbReference>
<dbReference type="AlphaFoldDB" id="Q6BRS3"/>
<dbReference type="VEuPathDB" id="FungiDB:DEHA2D14234g"/>
<dbReference type="InParanoid" id="Q6BRS3"/>
<evidence type="ECO:0000259" key="1">
    <source>
        <dbReference type="PROSITE" id="PS50206"/>
    </source>
</evidence>
<dbReference type="Proteomes" id="UP000000599">
    <property type="component" value="Chromosome D"/>
</dbReference>
<dbReference type="OrthoDB" id="8300214at2759"/>
<proteinExistence type="predicted"/>
<sequence>MSGLESNISVKDWLELYPEPQSTASRLSADEVLQLLSAGKSSTILDLRNDRAPGFIRESVNVPATSISGYSNIKDQVIDKIYAANPNLNYIIVHCNSSKNRATKVAGWIQDYINDQKSENLKVAVLNEGITGWLERPEPYSTFVEKYP</sequence>
<dbReference type="PROSITE" id="PS50206">
    <property type="entry name" value="RHODANESE_3"/>
    <property type="match status" value="1"/>
</dbReference>
<dbReference type="OMA" id="NKEWHEA"/>
<dbReference type="RefSeq" id="XP_459097.2">
    <property type="nucleotide sequence ID" value="XM_459097.2"/>
</dbReference>